<evidence type="ECO:0000313" key="3">
    <source>
        <dbReference type="EMBL" id="GEP12644.1"/>
    </source>
</evidence>
<organism evidence="3 4">
    <name type="scientific">Methylobacterium gnaphalii</name>
    <dbReference type="NCBI Taxonomy" id="1010610"/>
    <lineage>
        <taxon>Bacteria</taxon>
        <taxon>Pseudomonadati</taxon>
        <taxon>Pseudomonadota</taxon>
        <taxon>Alphaproteobacteria</taxon>
        <taxon>Hyphomicrobiales</taxon>
        <taxon>Methylobacteriaceae</taxon>
        <taxon>Methylobacterium</taxon>
    </lineage>
</organism>
<dbReference type="EMBL" id="BJZV01000055">
    <property type="protein sequence ID" value="GEP12644.1"/>
    <property type="molecule type" value="Genomic_DNA"/>
</dbReference>
<sequence>MQDKGSKAGSPGASGYAPGHGESDMGSMRSGSGSSRAGPARSPVARHLTKPTSCTESVWADPDPLTAAASTRLVAWLVLSFTGSLNAGTGILLWRQRCRPSVR</sequence>
<keyword evidence="2" id="KW-1133">Transmembrane helix</keyword>
<name>A0A512JRQ2_9HYPH</name>
<feature type="transmembrane region" description="Helical" evidence="2">
    <location>
        <begin position="73"/>
        <end position="94"/>
    </location>
</feature>
<feature type="region of interest" description="Disordered" evidence="1">
    <location>
        <begin position="1"/>
        <end position="60"/>
    </location>
</feature>
<evidence type="ECO:0000256" key="2">
    <source>
        <dbReference type="SAM" id="Phobius"/>
    </source>
</evidence>
<dbReference type="AlphaFoldDB" id="A0A512JRQ2"/>
<proteinExistence type="predicted"/>
<evidence type="ECO:0000313" key="4">
    <source>
        <dbReference type="Proteomes" id="UP000321750"/>
    </source>
</evidence>
<protein>
    <submittedName>
        <fullName evidence="3">Uncharacterized protein</fullName>
    </submittedName>
</protein>
<keyword evidence="4" id="KW-1185">Reference proteome</keyword>
<dbReference type="Proteomes" id="UP000321750">
    <property type="component" value="Unassembled WGS sequence"/>
</dbReference>
<comment type="caution">
    <text evidence="3">The sequence shown here is derived from an EMBL/GenBank/DDBJ whole genome shotgun (WGS) entry which is preliminary data.</text>
</comment>
<gene>
    <name evidence="3" type="ORF">MGN01_44890</name>
</gene>
<evidence type="ECO:0000256" key="1">
    <source>
        <dbReference type="SAM" id="MobiDB-lite"/>
    </source>
</evidence>
<reference evidence="3 4" key="1">
    <citation type="submission" date="2019-07" db="EMBL/GenBank/DDBJ databases">
        <title>Whole genome shotgun sequence of Methylobacterium gnaphalii NBRC 107716.</title>
        <authorList>
            <person name="Hosoyama A."/>
            <person name="Uohara A."/>
            <person name="Ohji S."/>
            <person name="Ichikawa N."/>
        </authorList>
    </citation>
    <scope>NUCLEOTIDE SEQUENCE [LARGE SCALE GENOMIC DNA]</scope>
    <source>
        <strain evidence="3 4">NBRC 107716</strain>
    </source>
</reference>
<keyword evidence="2" id="KW-0472">Membrane</keyword>
<keyword evidence="2" id="KW-0812">Transmembrane</keyword>
<feature type="compositionally biased region" description="Low complexity" evidence="1">
    <location>
        <begin position="7"/>
        <end position="43"/>
    </location>
</feature>
<accession>A0A512JRQ2</accession>